<sequence length="119" mass="13093">MKEVVISILLIIGTFFIFSGALGILRFPDVYTRIHAASKSSTLGVAGVLIAAFLFFIFEEQIISGKLLLGIIFILLTAPVGGHMISRAAYNSNVPLWKNTFKDEIEEHEAKGEKSPLNR</sequence>
<protein>
    <submittedName>
        <fullName evidence="5">Na+/H+ antiporter subunit G</fullName>
    </submittedName>
</protein>
<dbReference type="PANTHER" id="PTHR34703">
    <property type="entry name" value="ANTIPORTER SUBUNIT MNHG2-RELATED"/>
    <property type="match status" value="1"/>
</dbReference>
<dbReference type="Pfam" id="PF03334">
    <property type="entry name" value="PhaG_MnhG_YufB"/>
    <property type="match status" value="1"/>
</dbReference>
<dbReference type="InterPro" id="IPR005133">
    <property type="entry name" value="PhaG_MnhG_YufB"/>
</dbReference>
<keyword evidence="3" id="KW-0050">Antiport</keyword>
<dbReference type="NCBIfam" id="TIGR01300">
    <property type="entry name" value="CPA3_mnhG_phaG"/>
    <property type="match status" value="1"/>
</dbReference>
<feature type="transmembrane region" description="Helical" evidence="4">
    <location>
        <begin position="6"/>
        <end position="25"/>
    </location>
</feature>
<keyword evidence="6" id="KW-1185">Reference proteome</keyword>
<evidence type="ECO:0000256" key="3">
    <source>
        <dbReference type="ARBA" id="ARBA00022449"/>
    </source>
</evidence>
<organism evidence="5 6">
    <name type="scientific">Exobacillus caeni</name>
    <dbReference type="NCBI Taxonomy" id="2574798"/>
    <lineage>
        <taxon>Bacteria</taxon>
        <taxon>Bacillati</taxon>
        <taxon>Bacillota</taxon>
        <taxon>Bacilli</taxon>
        <taxon>Bacillales</taxon>
        <taxon>Guptibacillaceae</taxon>
        <taxon>Exobacillus</taxon>
    </lineage>
</organism>
<keyword evidence="3" id="KW-0813">Transport</keyword>
<keyword evidence="4" id="KW-1133">Transmembrane helix</keyword>
<dbReference type="EMBL" id="SWLG01000001">
    <property type="protein sequence ID" value="TLS39322.1"/>
    <property type="molecule type" value="Genomic_DNA"/>
</dbReference>
<comment type="caution">
    <text evidence="5">The sequence shown here is derived from an EMBL/GenBank/DDBJ whole genome shotgun (WGS) entry which is preliminary data.</text>
</comment>
<evidence type="ECO:0000313" key="6">
    <source>
        <dbReference type="Proteomes" id="UP000308230"/>
    </source>
</evidence>
<comment type="subcellular location">
    <subcellularLocation>
        <location evidence="1">Membrane</location>
        <topology evidence="1">Multi-pass membrane protein</topology>
    </subcellularLocation>
</comment>
<keyword evidence="4" id="KW-0472">Membrane</keyword>
<evidence type="ECO:0000313" key="5">
    <source>
        <dbReference type="EMBL" id="TLS39322.1"/>
    </source>
</evidence>
<feature type="transmembrane region" description="Helical" evidence="4">
    <location>
        <begin position="63"/>
        <end position="82"/>
    </location>
</feature>
<reference evidence="5 6" key="1">
    <citation type="submission" date="2019-04" db="EMBL/GenBank/DDBJ databases">
        <title>Bacillus caeni sp. nov., a bacterium isolated from mangrove sediment.</title>
        <authorList>
            <person name="Huang H."/>
            <person name="Mo K."/>
            <person name="Hu Y."/>
        </authorList>
    </citation>
    <scope>NUCLEOTIDE SEQUENCE [LARGE SCALE GENOMIC DNA]</scope>
    <source>
        <strain evidence="5 6">HB172195</strain>
    </source>
</reference>
<gene>
    <name evidence="5" type="ORF">FCL54_03185</name>
</gene>
<feature type="transmembrane region" description="Helical" evidence="4">
    <location>
        <begin position="37"/>
        <end position="57"/>
    </location>
</feature>
<accession>A0A5R9F6F1</accession>
<dbReference type="AlphaFoldDB" id="A0A5R9F6F1"/>
<dbReference type="OrthoDB" id="9806575at2"/>
<proteinExistence type="inferred from homology"/>
<dbReference type="GO" id="GO:0016020">
    <property type="term" value="C:membrane"/>
    <property type="evidence" value="ECO:0007669"/>
    <property type="project" value="UniProtKB-SubCell"/>
</dbReference>
<evidence type="ECO:0000256" key="2">
    <source>
        <dbReference type="ARBA" id="ARBA00008404"/>
    </source>
</evidence>
<dbReference type="PANTHER" id="PTHR34703:SF1">
    <property type="entry name" value="ANTIPORTER SUBUNIT MNHG2-RELATED"/>
    <property type="match status" value="1"/>
</dbReference>
<evidence type="ECO:0000256" key="4">
    <source>
        <dbReference type="SAM" id="Phobius"/>
    </source>
</evidence>
<dbReference type="GO" id="GO:0015385">
    <property type="term" value="F:sodium:proton antiporter activity"/>
    <property type="evidence" value="ECO:0007669"/>
    <property type="project" value="TreeGrafter"/>
</dbReference>
<name>A0A5R9F6F1_9BACL</name>
<evidence type="ECO:0000256" key="1">
    <source>
        <dbReference type="ARBA" id="ARBA00004141"/>
    </source>
</evidence>
<dbReference type="Proteomes" id="UP000308230">
    <property type="component" value="Unassembled WGS sequence"/>
</dbReference>
<keyword evidence="4" id="KW-0812">Transmembrane</keyword>
<dbReference type="NCBIfam" id="NF009314">
    <property type="entry name" value="PRK12674.1-2"/>
    <property type="match status" value="1"/>
</dbReference>
<comment type="similarity">
    <text evidence="2">Belongs to the CPA3 antiporters (TC 2.A.63) subunit G family.</text>
</comment>